<dbReference type="GO" id="GO:0016020">
    <property type="term" value="C:membrane"/>
    <property type="evidence" value="ECO:0007669"/>
    <property type="project" value="InterPro"/>
</dbReference>
<dbReference type="EC" id="2.7.13.3" evidence="2"/>
<keyword evidence="5" id="KW-0547">Nucleotide-binding</keyword>
<feature type="transmembrane region" description="Helical" evidence="9">
    <location>
        <begin position="151"/>
        <end position="169"/>
    </location>
</feature>
<dbReference type="InterPro" id="IPR036890">
    <property type="entry name" value="HATPase_C_sf"/>
</dbReference>
<feature type="domain" description="Histidine kinase" evidence="10">
    <location>
        <begin position="316"/>
        <end position="406"/>
    </location>
</feature>
<evidence type="ECO:0000259" key="10">
    <source>
        <dbReference type="PROSITE" id="PS50109"/>
    </source>
</evidence>
<dbReference type="InterPro" id="IPR055558">
    <property type="entry name" value="DUF7134"/>
</dbReference>
<dbReference type="GO" id="GO:0005524">
    <property type="term" value="F:ATP binding"/>
    <property type="evidence" value="ECO:0007669"/>
    <property type="project" value="UniProtKB-KW"/>
</dbReference>
<evidence type="ECO:0000313" key="11">
    <source>
        <dbReference type="EMBL" id="VEH69114.1"/>
    </source>
</evidence>
<sequence>MDAVATREAEDPTTVDAPTLSGGTSSWLQLHPRLVDLMLVLVIFAYNLPIQFGAVPGHLWLGTGLLVSVGLCAPGLWRRQWPAATYLVIQLVAVTQILLGISLMVADAMLLLAVYTLASRSRWQLSGMAALITATWTVPSCLPILDRGEMSIGDIGVIVALILWSWTWGRLVRTRRRYIASLHERAAQLAREKAVEAELAASSERTRIAREIHDVVSHSLSVVAVLSDGAASTVDTDPERARTAMLTVRDTGRTALADMRRLLGVLRDDEPGSHAPQPGIAQLPRLLEESCAAGVPVQFIETGGPQAVPQSIDLTVYRIVQEALTNVRKHAGLGVSEVRVTLAHTPESITVTVTDDGAGSAAGADPHIGHGLIGMRERVAAHHGQLRAVQRPEGGFEVVATIPTGDEP</sequence>
<dbReference type="Gene3D" id="1.20.5.1930">
    <property type="match status" value="1"/>
</dbReference>
<dbReference type="InterPro" id="IPR050482">
    <property type="entry name" value="Sensor_HK_TwoCompSys"/>
</dbReference>
<dbReference type="EMBL" id="LR134406">
    <property type="protein sequence ID" value="VEH69114.1"/>
    <property type="molecule type" value="Genomic_DNA"/>
</dbReference>
<keyword evidence="12" id="KW-1185">Reference proteome</keyword>
<evidence type="ECO:0000256" key="6">
    <source>
        <dbReference type="ARBA" id="ARBA00022777"/>
    </source>
</evidence>
<dbReference type="SUPFAM" id="SSF55874">
    <property type="entry name" value="ATPase domain of HSP90 chaperone/DNA topoisomerase II/histidine kinase"/>
    <property type="match status" value="1"/>
</dbReference>
<dbReference type="CDD" id="cd16917">
    <property type="entry name" value="HATPase_UhpB-NarQ-NarX-like"/>
    <property type="match status" value="1"/>
</dbReference>
<keyword evidence="9" id="KW-0812">Transmembrane</keyword>
<evidence type="ECO:0000256" key="2">
    <source>
        <dbReference type="ARBA" id="ARBA00012438"/>
    </source>
</evidence>
<evidence type="ECO:0000256" key="9">
    <source>
        <dbReference type="SAM" id="Phobius"/>
    </source>
</evidence>
<dbReference type="Gene3D" id="3.30.565.10">
    <property type="entry name" value="Histidine kinase-like ATPase, C-terminal domain"/>
    <property type="match status" value="1"/>
</dbReference>
<evidence type="ECO:0000256" key="7">
    <source>
        <dbReference type="ARBA" id="ARBA00022840"/>
    </source>
</evidence>
<keyword evidence="8" id="KW-0902">Two-component regulatory system</keyword>
<comment type="catalytic activity">
    <reaction evidence="1">
        <text>ATP + protein L-histidine = ADP + protein N-phospho-L-histidine.</text>
        <dbReference type="EC" id="2.7.13.3"/>
    </reaction>
</comment>
<dbReference type="GO" id="GO:0046983">
    <property type="term" value="F:protein dimerization activity"/>
    <property type="evidence" value="ECO:0007669"/>
    <property type="project" value="InterPro"/>
</dbReference>
<evidence type="ECO:0000256" key="8">
    <source>
        <dbReference type="ARBA" id="ARBA00023012"/>
    </source>
</evidence>
<keyword evidence="3" id="KW-0597">Phosphoprotein</keyword>
<dbReference type="PROSITE" id="PS50109">
    <property type="entry name" value="HIS_KIN"/>
    <property type="match status" value="1"/>
</dbReference>
<dbReference type="PANTHER" id="PTHR24421">
    <property type="entry name" value="NITRATE/NITRITE SENSOR PROTEIN NARX-RELATED"/>
    <property type="match status" value="1"/>
</dbReference>
<name>A0A3S4XX19_9ACTN</name>
<feature type="transmembrane region" description="Helical" evidence="9">
    <location>
        <begin position="125"/>
        <end position="145"/>
    </location>
</feature>
<gene>
    <name evidence="11" type="primary">desK_3</name>
    <name evidence="11" type="ORF">NCTC12967_00378</name>
</gene>
<keyword evidence="9" id="KW-1133">Transmembrane helix</keyword>
<reference evidence="11 12" key="1">
    <citation type="submission" date="2018-12" db="EMBL/GenBank/DDBJ databases">
        <authorList>
            <consortium name="Pathogen Informatics"/>
        </authorList>
    </citation>
    <scope>NUCLEOTIDE SEQUENCE [LARGE SCALE GENOMIC DNA]</scope>
    <source>
        <strain evidence="11 12">NCTC12967</strain>
    </source>
</reference>
<keyword evidence="9" id="KW-0472">Membrane</keyword>
<dbReference type="InterPro" id="IPR005467">
    <property type="entry name" value="His_kinase_dom"/>
</dbReference>
<keyword evidence="6 11" id="KW-0418">Kinase</keyword>
<evidence type="ECO:0000313" key="12">
    <source>
        <dbReference type="Proteomes" id="UP000273044"/>
    </source>
</evidence>
<dbReference type="Pfam" id="PF02518">
    <property type="entry name" value="HATPase_c"/>
    <property type="match status" value="1"/>
</dbReference>
<organism evidence="11 12">
    <name type="scientific">Arachnia propionica</name>
    <dbReference type="NCBI Taxonomy" id="1750"/>
    <lineage>
        <taxon>Bacteria</taxon>
        <taxon>Bacillati</taxon>
        <taxon>Actinomycetota</taxon>
        <taxon>Actinomycetes</taxon>
        <taxon>Propionibacteriales</taxon>
        <taxon>Propionibacteriaceae</taxon>
        <taxon>Arachnia</taxon>
    </lineage>
</organism>
<dbReference type="Proteomes" id="UP000273044">
    <property type="component" value="Chromosome"/>
</dbReference>
<dbReference type="SMART" id="SM00387">
    <property type="entry name" value="HATPase_c"/>
    <property type="match status" value="1"/>
</dbReference>
<dbReference type="GO" id="GO:0000155">
    <property type="term" value="F:phosphorelay sensor kinase activity"/>
    <property type="evidence" value="ECO:0007669"/>
    <property type="project" value="InterPro"/>
</dbReference>
<dbReference type="RefSeq" id="WP_061787232.1">
    <property type="nucleotide sequence ID" value="NZ_LR134406.1"/>
</dbReference>
<evidence type="ECO:0000256" key="4">
    <source>
        <dbReference type="ARBA" id="ARBA00022679"/>
    </source>
</evidence>
<accession>A0A3S4XX19</accession>
<evidence type="ECO:0000256" key="3">
    <source>
        <dbReference type="ARBA" id="ARBA00022553"/>
    </source>
</evidence>
<dbReference type="InterPro" id="IPR003594">
    <property type="entry name" value="HATPase_dom"/>
</dbReference>
<dbReference type="AlphaFoldDB" id="A0A3S4XX19"/>
<dbReference type="InterPro" id="IPR011712">
    <property type="entry name" value="Sig_transdc_His_kin_sub3_dim/P"/>
</dbReference>
<dbReference type="GeneID" id="71769720"/>
<proteinExistence type="predicted"/>
<evidence type="ECO:0000256" key="1">
    <source>
        <dbReference type="ARBA" id="ARBA00000085"/>
    </source>
</evidence>
<protein>
    <recommendedName>
        <fullName evidence="2">histidine kinase</fullName>
        <ecNumber evidence="2">2.7.13.3</ecNumber>
    </recommendedName>
</protein>
<keyword evidence="7" id="KW-0067">ATP-binding</keyword>
<evidence type="ECO:0000256" key="5">
    <source>
        <dbReference type="ARBA" id="ARBA00022741"/>
    </source>
</evidence>
<dbReference type="Pfam" id="PF07730">
    <property type="entry name" value="HisKA_3"/>
    <property type="match status" value="1"/>
</dbReference>
<dbReference type="Pfam" id="PF23539">
    <property type="entry name" value="DUF7134"/>
    <property type="match status" value="1"/>
</dbReference>
<keyword evidence="4 11" id="KW-0808">Transferase</keyword>
<dbReference type="PANTHER" id="PTHR24421:SF10">
    <property type="entry name" value="NITRATE_NITRITE SENSOR PROTEIN NARQ"/>
    <property type="match status" value="1"/>
</dbReference>